<dbReference type="RefSeq" id="WP_220561826.1">
    <property type="nucleotide sequence ID" value="NZ_CP074133.1"/>
</dbReference>
<dbReference type="InterPro" id="IPR029063">
    <property type="entry name" value="SAM-dependent_MTases_sf"/>
</dbReference>
<proteinExistence type="predicted"/>
<name>A0ABX8BEE8_9ACTN</name>
<keyword evidence="3" id="KW-0489">Methyltransferase</keyword>
<feature type="region of interest" description="Disordered" evidence="1">
    <location>
        <begin position="226"/>
        <end position="259"/>
    </location>
</feature>
<dbReference type="Pfam" id="PF08241">
    <property type="entry name" value="Methyltransf_11"/>
    <property type="match status" value="1"/>
</dbReference>
<dbReference type="SUPFAM" id="SSF53335">
    <property type="entry name" value="S-adenosyl-L-methionine-dependent methyltransferases"/>
    <property type="match status" value="1"/>
</dbReference>
<evidence type="ECO:0000313" key="3">
    <source>
        <dbReference type="EMBL" id="QUX20629.1"/>
    </source>
</evidence>
<protein>
    <submittedName>
        <fullName evidence="3">Methyltransferase domain-containing protein</fullName>
    </submittedName>
</protein>
<organism evidence="3 4">
    <name type="scientific">Nocardiopsis changdeensis</name>
    <dbReference type="NCBI Taxonomy" id="2831969"/>
    <lineage>
        <taxon>Bacteria</taxon>
        <taxon>Bacillati</taxon>
        <taxon>Actinomycetota</taxon>
        <taxon>Actinomycetes</taxon>
        <taxon>Streptosporangiales</taxon>
        <taxon>Nocardiopsidaceae</taxon>
        <taxon>Nocardiopsis</taxon>
    </lineage>
</organism>
<dbReference type="EMBL" id="CP074133">
    <property type="protein sequence ID" value="QUX20629.1"/>
    <property type="molecule type" value="Genomic_DNA"/>
</dbReference>
<evidence type="ECO:0000259" key="2">
    <source>
        <dbReference type="Pfam" id="PF08241"/>
    </source>
</evidence>
<evidence type="ECO:0000313" key="4">
    <source>
        <dbReference type="Proteomes" id="UP000676079"/>
    </source>
</evidence>
<accession>A0ABX8BEE8</accession>
<dbReference type="GO" id="GO:0032259">
    <property type="term" value="P:methylation"/>
    <property type="evidence" value="ECO:0007669"/>
    <property type="project" value="UniProtKB-KW"/>
</dbReference>
<reference evidence="3 4" key="1">
    <citation type="submission" date="2021-05" db="EMBL/GenBank/DDBJ databases">
        <title>Direct Submission.</title>
        <authorList>
            <person name="Li K."/>
            <person name="Gao J."/>
        </authorList>
    </citation>
    <scope>NUCLEOTIDE SEQUENCE [LARGE SCALE GENOMIC DNA]</scope>
    <source>
        <strain evidence="3 4">Mg02</strain>
    </source>
</reference>
<gene>
    <name evidence="3" type="ORF">KGD84_19215</name>
</gene>
<evidence type="ECO:0000256" key="1">
    <source>
        <dbReference type="SAM" id="MobiDB-lite"/>
    </source>
</evidence>
<feature type="compositionally biased region" description="Basic and acidic residues" evidence="1">
    <location>
        <begin position="228"/>
        <end position="251"/>
    </location>
</feature>
<dbReference type="Gene3D" id="3.40.50.150">
    <property type="entry name" value="Vaccinia Virus protein VP39"/>
    <property type="match status" value="1"/>
</dbReference>
<dbReference type="InterPro" id="IPR013216">
    <property type="entry name" value="Methyltransf_11"/>
</dbReference>
<sequence length="259" mass="29464">MFISARSFEEYRAMFALTEHDLSLRILDCPGGAAGFVAEAGARGTDAVAVDPQYGADRGRLGELALREIEHRHTELVDGDADFVWTWFEGPEQYTRMRSEAARAFARDIAARPDRYVEGSLPHLPFPDRSFDLVLSSHLLFSYGEQMDEDFHREALLELVRVSRWQVRLYPLFLHTRFRRYPALEEMREALAGYGIASRVEPVDYACDPGDQEMLVLECADRGALPAREPDPDAARRHHDPVRWRHLDAASERTASSEA</sequence>
<dbReference type="GO" id="GO:0008168">
    <property type="term" value="F:methyltransferase activity"/>
    <property type="evidence" value="ECO:0007669"/>
    <property type="project" value="UniProtKB-KW"/>
</dbReference>
<dbReference type="Proteomes" id="UP000676079">
    <property type="component" value="Chromosome"/>
</dbReference>
<keyword evidence="4" id="KW-1185">Reference proteome</keyword>
<keyword evidence="3" id="KW-0808">Transferase</keyword>
<feature type="domain" description="Methyltransferase type 11" evidence="2">
    <location>
        <begin position="99"/>
        <end position="163"/>
    </location>
</feature>